<dbReference type="PRINTS" id="PR00411">
    <property type="entry name" value="PNDRDTASEI"/>
</dbReference>
<gene>
    <name evidence="6" type="ORF">ACFQ1O_14165</name>
</gene>
<dbReference type="Gene3D" id="1.10.8.260">
    <property type="entry name" value="HI0933 insert domain-like"/>
    <property type="match status" value="1"/>
</dbReference>
<evidence type="ECO:0000259" key="4">
    <source>
        <dbReference type="Pfam" id="PF03486"/>
    </source>
</evidence>
<evidence type="ECO:0000256" key="3">
    <source>
        <dbReference type="ARBA" id="ARBA00022827"/>
    </source>
</evidence>
<dbReference type="SUPFAM" id="SSF51905">
    <property type="entry name" value="FAD/NAD(P)-binding domain"/>
    <property type="match status" value="1"/>
</dbReference>
<dbReference type="Gene3D" id="3.50.50.60">
    <property type="entry name" value="FAD/NAD(P)-binding domain"/>
    <property type="match status" value="1"/>
</dbReference>
<feature type="domain" description="RsdA/BaiN/AoA(So)-like Rossmann fold-like" evidence="4">
    <location>
        <begin position="6"/>
        <end position="400"/>
    </location>
</feature>
<keyword evidence="3" id="KW-0274">FAD</keyword>
<feature type="domain" description="RsdA/BaiN/AoA(So)-like insert" evidence="5">
    <location>
        <begin position="187"/>
        <end position="347"/>
    </location>
</feature>
<comment type="cofactor">
    <cofactor evidence="1">
        <name>FAD</name>
        <dbReference type="ChEBI" id="CHEBI:57692"/>
    </cofactor>
</comment>
<evidence type="ECO:0000313" key="7">
    <source>
        <dbReference type="Proteomes" id="UP001596997"/>
    </source>
</evidence>
<dbReference type="RefSeq" id="WP_377717094.1">
    <property type="nucleotide sequence ID" value="NZ_JBHTJM010000011.1"/>
</dbReference>
<dbReference type="PANTHER" id="PTHR42887">
    <property type="entry name" value="OS12G0638800 PROTEIN"/>
    <property type="match status" value="1"/>
</dbReference>
<evidence type="ECO:0000313" key="6">
    <source>
        <dbReference type="EMBL" id="MFD0965159.1"/>
    </source>
</evidence>
<dbReference type="SUPFAM" id="SSF160996">
    <property type="entry name" value="HI0933 insert domain-like"/>
    <property type="match status" value="1"/>
</dbReference>
<keyword evidence="2" id="KW-0285">Flavoprotein</keyword>
<dbReference type="NCBIfam" id="TIGR00275">
    <property type="entry name" value="aminoacetone oxidase family FAD-binding enzyme"/>
    <property type="match status" value="1"/>
</dbReference>
<proteinExistence type="predicted"/>
<accession>A0ABW3I5P2</accession>
<evidence type="ECO:0000259" key="5">
    <source>
        <dbReference type="Pfam" id="PF22780"/>
    </source>
</evidence>
<dbReference type="Pfam" id="PF22780">
    <property type="entry name" value="HI0933_like_1st"/>
    <property type="match status" value="1"/>
</dbReference>
<name>A0ABW3I5P2_9FLAO</name>
<evidence type="ECO:0000256" key="2">
    <source>
        <dbReference type="ARBA" id="ARBA00022630"/>
    </source>
</evidence>
<dbReference type="PANTHER" id="PTHR42887:SF2">
    <property type="entry name" value="OS12G0638800 PROTEIN"/>
    <property type="match status" value="1"/>
</dbReference>
<comment type="caution">
    <text evidence="6">The sequence shown here is derived from an EMBL/GenBank/DDBJ whole genome shotgun (WGS) entry which is preliminary data.</text>
</comment>
<dbReference type="Gene3D" id="2.40.30.10">
    <property type="entry name" value="Translation factors"/>
    <property type="match status" value="1"/>
</dbReference>
<dbReference type="InterPro" id="IPR057661">
    <property type="entry name" value="RsdA/BaiN/AoA(So)_Rossmann"/>
</dbReference>
<dbReference type="EMBL" id="JBHTJM010000011">
    <property type="protein sequence ID" value="MFD0965159.1"/>
    <property type="molecule type" value="Genomic_DNA"/>
</dbReference>
<protein>
    <submittedName>
        <fullName evidence="6">NAD(P)/FAD-dependent oxidoreductase</fullName>
    </submittedName>
</protein>
<dbReference type="InterPro" id="IPR004792">
    <property type="entry name" value="BaiN-like"/>
</dbReference>
<dbReference type="PRINTS" id="PR00368">
    <property type="entry name" value="FADPNR"/>
</dbReference>
<dbReference type="InterPro" id="IPR023166">
    <property type="entry name" value="BaiN-like_dom_sf"/>
</dbReference>
<evidence type="ECO:0000256" key="1">
    <source>
        <dbReference type="ARBA" id="ARBA00001974"/>
    </source>
</evidence>
<sequence>MQKEYNVVIVGGGAAGFFTAINIAKQRVDLKIAIFERGKDVLQKVKVSGGGRCNVTHACFDPKELTQYYPRGEKELLGPFHQFACGDTFEWFDQQGIELKIEEDGRIFPVTDSSQTIIDCFQRLVKKYNIEVLTNTALLDFKEENGGWIVETKSGEIAAGNLVIAAGSSPKLWKLLKAKGIAIVNPVPSLFTFNINDERLTDIPGVVVQDVEVSVLDTKLESNGPLLVTHWGLSAPSVLKLSAWGARVLADKNYQFQIKINFIGLAYSNCLEQLHAIKKELAKNVVAKYNQFDLPKRLWRKLITASKITDDVRWADINKTQIENLASQLTEAVFSVNGKSTFKEEFVTAGGVDLKEINFKRFESKKYSNLFFAGEILNIDAVTGGFNFQNAWTGGYLIAKAISEV</sequence>
<dbReference type="Proteomes" id="UP001596997">
    <property type="component" value="Unassembled WGS sequence"/>
</dbReference>
<dbReference type="InterPro" id="IPR055178">
    <property type="entry name" value="RsdA/BaiN/AoA(So)-like_dom"/>
</dbReference>
<dbReference type="Pfam" id="PF03486">
    <property type="entry name" value="HI0933_like"/>
    <property type="match status" value="1"/>
</dbReference>
<organism evidence="6 7">
    <name type="scientific">Pseudofulvibacter geojedonensis</name>
    <dbReference type="NCBI Taxonomy" id="1123758"/>
    <lineage>
        <taxon>Bacteria</taxon>
        <taxon>Pseudomonadati</taxon>
        <taxon>Bacteroidota</taxon>
        <taxon>Flavobacteriia</taxon>
        <taxon>Flavobacteriales</taxon>
        <taxon>Flavobacteriaceae</taxon>
        <taxon>Pseudofulvibacter</taxon>
    </lineage>
</organism>
<dbReference type="InterPro" id="IPR036188">
    <property type="entry name" value="FAD/NAD-bd_sf"/>
</dbReference>
<keyword evidence="7" id="KW-1185">Reference proteome</keyword>
<reference evidence="7" key="1">
    <citation type="journal article" date="2019" name="Int. J. Syst. Evol. Microbiol.">
        <title>The Global Catalogue of Microorganisms (GCM) 10K type strain sequencing project: providing services to taxonomists for standard genome sequencing and annotation.</title>
        <authorList>
            <consortium name="The Broad Institute Genomics Platform"/>
            <consortium name="The Broad Institute Genome Sequencing Center for Infectious Disease"/>
            <person name="Wu L."/>
            <person name="Ma J."/>
        </authorList>
    </citation>
    <scope>NUCLEOTIDE SEQUENCE [LARGE SCALE GENOMIC DNA]</scope>
    <source>
        <strain evidence="7">CCUG 62114</strain>
    </source>
</reference>